<gene>
    <name evidence="1" type="ORF">SS1G_00017</name>
</gene>
<keyword evidence="2" id="KW-1185">Reference proteome</keyword>
<evidence type="ECO:0000313" key="1">
    <source>
        <dbReference type="EMBL" id="EDN90617.1"/>
    </source>
</evidence>
<organism evidence="1 2">
    <name type="scientific">Sclerotinia sclerotiorum (strain ATCC 18683 / 1980 / Ss-1)</name>
    <name type="common">White mold</name>
    <name type="synonym">Whetzelinia sclerotiorum</name>
    <dbReference type="NCBI Taxonomy" id="665079"/>
    <lineage>
        <taxon>Eukaryota</taxon>
        <taxon>Fungi</taxon>
        <taxon>Dikarya</taxon>
        <taxon>Ascomycota</taxon>
        <taxon>Pezizomycotina</taxon>
        <taxon>Leotiomycetes</taxon>
        <taxon>Helotiales</taxon>
        <taxon>Sclerotiniaceae</taxon>
        <taxon>Sclerotinia</taxon>
    </lineage>
</organism>
<sequence>MPCSLTVLDFYCHCHCYCYYYYYHYYYYLHYYYYPASKNDLSITQEDTAASEKPQNGFDLSFRPRSLSGLVTEWYGHSEVAFKSYHVRQRGEDDGLN</sequence>
<dbReference type="GeneID" id="5494814"/>
<dbReference type="HOGENOM" id="CLU_2347963_0_0_1"/>
<protein>
    <submittedName>
        <fullName evidence="1">Uncharacterized protein</fullName>
    </submittedName>
</protein>
<dbReference type="RefSeq" id="XP_001597931.1">
    <property type="nucleotide sequence ID" value="XM_001597881.1"/>
</dbReference>
<dbReference type="InParanoid" id="A7E3Z5"/>
<dbReference type="EMBL" id="CH476621">
    <property type="protein sequence ID" value="EDN90617.1"/>
    <property type="molecule type" value="Genomic_DNA"/>
</dbReference>
<proteinExistence type="predicted"/>
<evidence type="ECO:0000313" key="2">
    <source>
        <dbReference type="Proteomes" id="UP000001312"/>
    </source>
</evidence>
<dbReference type="Proteomes" id="UP000001312">
    <property type="component" value="Unassembled WGS sequence"/>
</dbReference>
<reference evidence="2" key="1">
    <citation type="journal article" date="2011" name="PLoS Genet.">
        <title>Genomic analysis of the necrotrophic fungal pathogens Sclerotinia sclerotiorum and Botrytis cinerea.</title>
        <authorList>
            <person name="Amselem J."/>
            <person name="Cuomo C.A."/>
            <person name="van Kan J.A."/>
            <person name="Viaud M."/>
            <person name="Benito E.P."/>
            <person name="Couloux A."/>
            <person name="Coutinho P.M."/>
            <person name="de Vries R.P."/>
            <person name="Dyer P.S."/>
            <person name="Fillinger S."/>
            <person name="Fournier E."/>
            <person name="Gout L."/>
            <person name="Hahn M."/>
            <person name="Kohn L."/>
            <person name="Lapalu N."/>
            <person name="Plummer K.M."/>
            <person name="Pradier J.M."/>
            <person name="Quevillon E."/>
            <person name="Sharon A."/>
            <person name="Simon A."/>
            <person name="ten Have A."/>
            <person name="Tudzynski B."/>
            <person name="Tudzynski P."/>
            <person name="Wincker P."/>
            <person name="Andrew M."/>
            <person name="Anthouard V."/>
            <person name="Beever R.E."/>
            <person name="Beffa R."/>
            <person name="Benoit I."/>
            <person name="Bouzid O."/>
            <person name="Brault B."/>
            <person name="Chen Z."/>
            <person name="Choquer M."/>
            <person name="Collemare J."/>
            <person name="Cotton P."/>
            <person name="Danchin E.G."/>
            <person name="Da Silva C."/>
            <person name="Gautier A."/>
            <person name="Giraud C."/>
            <person name="Giraud T."/>
            <person name="Gonzalez C."/>
            <person name="Grossetete S."/>
            <person name="Guldener U."/>
            <person name="Henrissat B."/>
            <person name="Howlett B.J."/>
            <person name="Kodira C."/>
            <person name="Kretschmer M."/>
            <person name="Lappartient A."/>
            <person name="Leroch M."/>
            <person name="Levis C."/>
            <person name="Mauceli E."/>
            <person name="Neuveglise C."/>
            <person name="Oeser B."/>
            <person name="Pearson M."/>
            <person name="Poulain J."/>
            <person name="Poussereau N."/>
            <person name="Quesneville H."/>
            <person name="Rascle C."/>
            <person name="Schumacher J."/>
            <person name="Segurens B."/>
            <person name="Sexton A."/>
            <person name="Silva E."/>
            <person name="Sirven C."/>
            <person name="Soanes D.M."/>
            <person name="Talbot N.J."/>
            <person name="Templeton M."/>
            <person name="Yandava C."/>
            <person name="Yarden O."/>
            <person name="Zeng Q."/>
            <person name="Rollins J.A."/>
            <person name="Lebrun M.H."/>
            <person name="Dickman M."/>
        </authorList>
    </citation>
    <scope>NUCLEOTIDE SEQUENCE [LARGE SCALE GENOMIC DNA]</scope>
    <source>
        <strain evidence="2">ATCC 18683 / 1980 / Ss-1</strain>
    </source>
</reference>
<dbReference type="AlphaFoldDB" id="A7E3Z5"/>
<name>A7E3Z5_SCLS1</name>
<accession>A7E3Z5</accession>
<dbReference type="KEGG" id="ssl:SS1G_00017"/>